<dbReference type="EMBL" id="JACRSQ010000013">
    <property type="protein sequence ID" value="MBC8543822.1"/>
    <property type="molecule type" value="Genomic_DNA"/>
</dbReference>
<dbReference type="Gene3D" id="3.40.710.10">
    <property type="entry name" value="DD-peptidase/beta-lactamase superfamily"/>
    <property type="match status" value="1"/>
</dbReference>
<comment type="subcellular location">
    <subcellularLocation>
        <location evidence="1">Membrane</location>
    </subcellularLocation>
</comment>
<dbReference type="AlphaFoldDB" id="A0A926DU39"/>
<dbReference type="Pfam" id="PF03717">
    <property type="entry name" value="PBP_dimer"/>
    <property type="match status" value="1"/>
</dbReference>
<gene>
    <name evidence="7" type="ORF">H8730_09710</name>
</gene>
<dbReference type="GO" id="GO:0071555">
    <property type="term" value="P:cell wall organization"/>
    <property type="evidence" value="ECO:0007669"/>
    <property type="project" value="TreeGrafter"/>
</dbReference>
<feature type="domain" description="Penicillin-binding protein dimerisation" evidence="6">
    <location>
        <begin position="67"/>
        <end position="187"/>
    </location>
</feature>
<dbReference type="GO" id="GO:0005886">
    <property type="term" value="C:plasma membrane"/>
    <property type="evidence" value="ECO:0007669"/>
    <property type="project" value="TreeGrafter"/>
</dbReference>
<keyword evidence="3 4" id="KW-0472">Membrane</keyword>
<comment type="caution">
    <text evidence="7">The sequence shown here is derived from an EMBL/GenBank/DDBJ whole genome shotgun (WGS) entry which is preliminary data.</text>
</comment>
<evidence type="ECO:0000256" key="2">
    <source>
        <dbReference type="ARBA" id="ARBA00007171"/>
    </source>
</evidence>
<dbReference type="Proteomes" id="UP000657006">
    <property type="component" value="Unassembled WGS sequence"/>
</dbReference>
<dbReference type="InterPro" id="IPR050515">
    <property type="entry name" value="Beta-lactam/transpept"/>
</dbReference>
<dbReference type="Pfam" id="PF00905">
    <property type="entry name" value="Transpeptidase"/>
    <property type="match status" value="1"/>
</dbReference>
<evidence type="ECO:0000313" key="8">
    <source>
        <dbReference type="Proteomes" id="UP000657006"/>
    </source>
</evidence>
<feature type="transmembrane region" description="Helical" evidence="4">
    <location>
        <begin position="21"/>
        <end position="42"/>
    </location>
</feature>
<evidence type="ECO:0000259" key="6">
    <source>
        <dbReference type="Pfam" id="PF03717"/>
    </source>
</evidence>
<dbReference type="RefSeq" id="WP_249289764.1">
    <property type="nucleotide sequence ID" value="NZ_JACRSQ010000013.1"/>
</dbReference>
<accession>A0A926DU39</accession>
<comment type="similarity">
    <text evidence="2">Belongs to the transpeptidase family.</text>
</comment>
<dbReference type="InterPro" id="IPR012338">
    <property type="entry name" value="Beta-lactam/transpept-like"/>
</dbReference>
<feature type="domain" description="Penicillin-binding protein transpeptidase" evidence="5">
    <location>
        <begin position="261"/>
        <end position="580"/>
    </location>
</feature>
<dbReference type="PANTHER" id="PTHR30627:SF1">
    <property type="entry name" value="PEPTIDOGLYCAN D,D-TRANSPEPTIDASE FTSI"/>
    <property type="match status" value="1"/>
</dbReference>
<dbReference type="InterPro" id="IPR036138">
    <property type="entry name" value="PBP_dimer_sf"/>
</dbReference>
<evidence type="ECO:0000256" key="3">
    <source>
        <dbReference type="ARBA" id="ARBA00023136"/>
    </source>
</evidence>
<name>A0A926DU39_9FIRM</name>
<evidence type="ECO:0000256" key="4">
    <source>
        <dbReference type="SAM" id="Phobius"/>
    </source>
</evidence>
<organism evidence="7 8">
    <name type="scientific">Bianquea renquensis</name>
    <dbReference type="NCBI Taxonomy" id="2763661"/>
    <lineage>
        <taxon>Bacteria</taxon>
        <taxon>Bacillati</taxon>
        <taxon>Bacillota</taxon>
        <taxon>Clostridia</taxon>
        <taxon>Eubacteriales</taxon>
        <taxon>Bianqueaceae</taxon>
        <taxon>Bianquea</taxon>
    </lineage>
</organism>
<dbReference type="SUPFAM" id="SSF56519">
    <property type="entry name" value="Penicillin binding protein dimerisation domain"/>
    <property type="match status" value="1"/>
</dbReference>
<dbReference type="InterPro" id="IPR001460">
    <property type="entry name" value="PCN-bd_Tpept"/>
</dbReference>
<proteinExistence type="inferred from homology"/>
<keyword evidence="4" id="KW-0812">Transmembrane</keyword>
<evidence type="ECO:0000259" key="5">
    <source>
        <dbReference type="Pfam" id="PF00905"/>
    </source>
</evidence>
<evidence type="ECO:0000313" key="7">
    <source>
        <dbReference type="EMBL" id="MBC8543822.1"/>
    </source>
</evidence>
<dbReference type="SUPFAM" id="SSF56601">
    <property type="entry name" value="beta-lactamase/transpeptidase-like"/>
    <property type="match status" value="1"/>
</dbReference>
<sequence>MKERQTSTNRKSVKKANKLGRLLLILFVFAGIFGGLFFRIGYIKTVHGEEYSQKVKQHRVAQSDSVISAMRGSILDRNGNILAESTRVYNVILDSKVIREAGEEKMNATVEALCTNLEIEEEAVTQYLTEEYANSRYKRLPEGRKISASVKEKLEKAISDGKAIGYWFEDEEQRSYPNDSLAAHVLGFNGNYGVEQVYNEYMVGTPGRQMIVSSEDGSYVEEYIAAQDGANLTLTLDETIQYYMEETLLETMVELNCLHASAIAMNPKTGEVLGLVNYPSFNLNNSQEVIGITDKYTSYYPDPNADEYYQEIWKNFAVNDGYQPGSTYKPIFASIALEEASIGTGTSFVCNGWMNFYDRTIHCAYSKVHGTETIREIIKNSCNVGMTQISEKLGKTAYLKYQDAFGIGQYTGIDLVGEAAGIIYTEETMGPVELATTSYGQGFNVTPIQLITAFSAVINGGELLQPYVVKQVTDPSGNLILQNDKTVVRYPISKETSSKMKEYLKDVVEDGSGEAAAIAGYEIGGKTGTAQKGVYEEKKYIASFIGFAPIDDPEIVLLVILDESDNTASKQAAECAGKMLKKILPYMNIYPNTEE</sequence>
<evidence type="ECO:0000256" key="1">
    <source>
        <dbReference type="ARBA" id="ARBA00004370"/>
    </source>
</evidence>
<evidence type="ECO:0008006" key="9">
    <source>
        <dbReference type="Google" id="ProtNLM"/>
    </source>
</evidence>
<protein>
    <recommendedName>
        <fullName evidence="9">Penicillin-binding protein 2</fullName>
    </recommendedName>
</protein>
<dbReference type="PANTHER" id="PTHR30627">
    <property type="entry name" value="PEPTIDOGLYCAN D,D-TRANSPEPTIDASE"/>
    <property type="match status" value="1"/>
</dbReference>
<dbReference type="Gene3D" id="3.90.1310.10">
    <property type="entry name" value="Penicillin-binding protein 2a (Domain 2)"/>
    <property type="match status" value="1"/>
</dbReference>
<dbReference type="InterPro" id="IPR005311">
    <property type="entry name" value="PBP_dimer"/>
</dbReference>
<keyword evidence="4" id="KW-1133">Transmembrane helix</keyword>
<keyword evidence="8" id="KW-1185">Reference proteome</keyword>
<reference evidence="7" key="1">
    <citation type="submission" date="2020-08" db="EMBL/GenBank/DDBJ databases">
        <title>Genome public.</title>
        <authorList>
            <person name="Liu C."/>
            <person name="Sun Q."/>
        </authorList>
    </citation>
    <scope>NUCLEOTIDE SEQUENCE</scope>
    <source>
        <strain evidence="7">NSJ-32</strain>
    </source>
</reference>
<dbReference type="GO" id="GO:0008658">
    <property type="term" value="F:penicillin binding"/>
    <property type="evidence" value="ECO:0007669"/>
    <property type="project" value="InterPro"/>
</dbReference>